<proteinExistence type="predicted"/>
<sequence>MAMPPADIRRGWGCLKAPASHVHEDDDDGGRKRPSKRRRRLTTTGAEDADDTCPLTSLEASYKRIMLALTKPSYLLGHPALSSLRQESRARLLNLLRRLASRHDWTEAAGVLAVLLKGTRKDSSPDVNRFKYTASLEFVRHVDGDHFSSRKDLDMERLYSAWMIRAGINLSNKRKRHTREDSFLVRLEAILFQLVHGNVEAERHNVRSLMQEHEFEYHPLFNLIMGLMFYHLWYSGLPDHMRVKDSEGTHNSTDSDITASPSRSHMSSTCFSNEYGYPEGRNAIFNEEPNPSFQHDSSTSVGNDKQLPVERNADCCGEGGPVKADATQPQGFYRNSAENEASEDNNGGDNSTIYMSSFRELKLRPLRDWEFEVLTDHDEEYKNAVKYLRQAVNAKPTMLEALLPLIQVSKHTFCRLRAKLLEHAVPSNIILLSSCFEEALKSDPTSTEILEKLLSFHRNGEYGAESLLEMIALHLDAIFPGYNTWREFALCFLKVFLYEEDRMSVFMKGSEGAGKQYLSAHYNRIPKFFVHGKSGRAWQFRCKWWLRRYFNMSILASEIAAGTLHLICCSLGIFMRHEYHTSCFHCLKRELITYKAACASHMFGRESEYVAKAYSYLKTRNNRELSSFLQEHMHNSIGFALNSERRTNR</sequence>
<dbReference type="AlphaFoldDB" id="A0A9Q0FMA1"/>
<feature type="region of interest" description="Disordered" evidence="1">
    <location>
        <begin position="245"/>
        <end position="329"/>
    </location>
</feature>
<protein>
    <submittedName>
        <fullName evidence="2">Uncharacterized protein</fullName>
    </submittedName>
</protein>
<accession>A0A9Q0FMA1</accession>
<name>A0A9Q0FMA1_9ROSI</name>
<gene>
    <name evidence="2" type="ORF">Tsubulata_008129</name>
</gene>
<dbReference type="PANTHER" id="PTHR36720:SF1">
    <property type="entry name" value="TAF RNA POLYMERASE I SUBUNIT A"/>
    <property type="match status" value="1"/>
</dbReference>
<dbReference type="GO" id="GO:0006360">
    <property type="term" value="P:transcription by RNA polymerase I"/>
    <property type="evidence" value="ECO:0007669"/>
    <property type="project" value="InterPro"/>
</dbReference>
<reference evidence="2" key="1">
    <citation type="submission" date="2022-02" db="EMBL/GenBank/DDBJ databases">
        <authorList>
            <person name="Henning P.M."/>
            <person name="McCubbin A.G."/>
            <person name="Shore J.S."/>
        </authorList>
    </citation>
    <scope>NUCLEOTIDE SEQUENCE</scope>
    <source>
        <strain evidence="2">F60SS</strain>
        <tissue evidence="2">Leaves</tissue>
    </source>
</reference>
<dbReference type="Proteomes" id="UP001141552">
    <property type="component" value="Unassembled WGS sequence"/>
</dbReference>
<feature type="region of interest" description="Disordered" evidence="1">
    <location>
        <begin position="19"/>
        <end position="50"/>
    </location>
</feature>
<evidence type="ECO:0000313" key="3">
    <source>
        <dbReference type="Proteomes" id="UP001141552"/>
    </source>
</evidence>
<reference evidence="2" key="2">
    <citation type="journal article" date="2023" name="Plants (Basel)">
        <title>Annotation of the Turnera subulata (Passifloraceae) Draft Genome Reveals the S-Locus Evolved after the Divergence of Turneroideae from Passifloroideae in a Stepwise Manner.</title>
        <authorList>
            <person name="Henning P.M."/>
            <person name="Roalson E.H."/>
            <person name="Mir W."/>
            <person name="McCubbin A.G."/>
            <person name="Shore J.S."/>
        </authorList>
    </citation>
    <scope>NUCLEOTIDE SEQUENCE</scope>
    <source>
        <strain evidence="2">F60SS</strain>
    </source>
</reference>
<feature type="compositionally biased region" description="Basic residues" evidence="1">
    <location>
        <begin position="32"/>
        <end position="41"/>
    </location>
</feature>
<dbReference type="OrthoDB" id="1899337at2759"/>
<evidence type="ECO:0000313" key="2">
    <source>
        <dbReference type="EMBL" id="KAJ4834154.1"/>
    </source>
</evidence>
<feature type="compositionally biased region" description="Polar residues" evidence="1">
    <location>
        <begin position="249"/>
        <end position="272"/>
    </location>
</feature>
<evidence type="ECO:0000256" key="1">
    <source>
        <dbReference type="SAM" id="MobiDB-lite"/>
    </source>
</evidence>
<feature type="compositionally biased region" description="Polar residues" evidence="1">
    <location>
        <begin position="289"/>
        <end position="303"/>
    </location>
</feature>
<dbReference type="GO" id="GO:0000120">
    <property type="term" value="C:RNA polymerase I transcription regulator complex"/>
    <property type="evidence" value="ECO:0007669"/>
    <property type="project" value="InterPro"/>
</dbReference>
<dbReference type="InterPro" id="IPR039495">
    <property type="entry name" value="TAF1A"/>
</dbReference>
<dbReference type="Pfam" id="PF14929">
    <property type="entry name" value="TAF1_subA"/>
    <property type="match status" value="1"/>
</dbReference>
<dbReference type="EMBL" id="JAKUCV010004766">
    <property type="protein sequence ID" value="KAJ4834154.1"/>
    <property type="molecule type" value="Genomic_DNA"/>
</dbReference>
<organism evidence="2 3">
    <name type="scientific">Turnera subulata</name>
    <dbReference type="NCBI Taxonomy" id="218843"/>
    <lineage>
        <taxon>Eukaryota</taxon>
        <taxon>Viridiplantae</taxon>
        <taxon>Streptophyta</taxon>
        <taxon>Embryophyta</taxon>
        <taxon>Tracheophyta</taxon>
        <taxon>Spermatophyta</taxon>
        <taxon>Magnoliopsida</taxon>
        <taxon>eudicotyledons</taxon>
        <taxon>Gunneridae</taxon>
        <taxon>Pentapetalae</taxon>
        <taxon>rosids</taxon>
        <taxon>fabids</taxon>
        <taxon>Malpighiales</taxon>
        <taxon>Passifloraceae</taxon>
        <taxon>Turnera</taxon>
    </lineage>
</organism>
<keyword evidence="3" id="KW-1185">Reference proteome</keyword>
<dbReference type="PANTHER" id="PTHR36720">
    <property type="entry name" value="TAF RNA POLYMERASE I SUBUNIT A"/>
    <property type="match status" value="1"/>
</dbReference>
<comment type="caution">
    <text evidence="2">The sequence shown here is derived from an EMBL/GenBank/DDBJ whole genome shotgun (WGS) entry which is preliminary data.</text>
</comment>